<dbReference type="Pfam" id="PF05193">
    <property type="entry name" value="Peptidase_M16_C"/>
    <property type="match status" value="1"/>
</dbReference>
<dbReference type="InterPro" id="IPR007863">
    <property type="entry name" value="Peptidase_M16_C"/>
</dbReference>
<dbReference type="InterPro" id="IPR011765">
    <property type="entry name" value="Pept_M16_N"/>
</dbReference>
<feature type="domain" description="Peptidase M16 C-terminal" evidence="4">
    <location>
        <begin position="220"/>
        <end position="407"/>
    </location>
</feature>
<feature type="domain" description="Peptidase M16 N-terminal" evidence="3">
    <location>
        <begin position="73"/>
        <end position="182"/>
    </location>
</feature>
<dbReference type="PANTHER" id="PTHR11851">
    <property type="entry name" value="METALLOPROTEASE"/>
    <property type="match status" value="1"/>
</dbReference>
<evidence type="ECO:0000259" key="3">
    <source>
        <dbReference type="Pfam" id="PF00675"/>
    </source>
</evidence>
<evidence type="ECO:0000313" key="6">
    <source>
        <dbReference type="Proteomes" id="UP000003844"/>
    </source>
</evidence>
<accession>H2BXW5</accession>
<evidence type="ECO:0000313" key="5">
    <source>
        <dbReference type="EMBL" id="EHQ02128.1"/>
    </source>
</evidence>
<dbReference type="STRING" id="865937.Gilli_1474"/>
<dbReference type="Pfam" id="PF00675">
    <property type="entry name" value="Peptidase_M16"/>
    <property type="match status" value="1"/>
</dbReference>
<name>H2BXW5_GILLR</name>
<comment type="similarity">
    <text evidence="1">Belongs to the peptidase M16 family.</text>
</comment>
<evidence type="ECO:0000259" key="4">
    <source>
        <dbReference type="Pfam" id="PF05193"/>
    </source>
</evidence>
<sequence>MMDTKVKNPNCKILKISILAILFNFSLISADAHEKFQQPPDTLSLDNSIRHGRLPNGFTYFIKSIPSPQSKLFLRLYNKSGSNQEDNDQFNVAHAVEHLAFKATQNFPSGIRNSNHMDKLGMEMYDLTAFSGPRATVFHFDAPQNNMEALKVGMLFFKDIATGLKLNEKDINNVRGELRQEFLMKEGNDINKISAVNQMYSKIFPCNEDWFNFIKYNGNFSSEALKRFYKDWYRPDLMAISIVGNIDNPGEMERLVKETFSNLKPPKTIRKKFKCDSAYFSCPHQFYVVQQQKDTSKFLEDSAAKIHLIYRNPSRGNPNTKQGIVELLKFQFLVDIVGKRFYHTTNKYQSFDVQISDLSKHNGLPRAMEVIVNMEKKREKQILRETIEVLNQLQKYGVSDLEWLSYREKQIVSIEQRNEENVSYWIDEISKYYIDEESLPSGKNEYVKNMWESLSLAEINQFISDFLIKTPEDIGIIAPSFHNALFWDEKEVRFIIEDEFKKFVKPYKQPEKPVSLMTAKGVEKLKEKGYLKTGIGESGIREVVLKNGVKVVLKPYKPASRTAQSKIKIHGYSLRGANSFSKESYFSAINAAAIVRNSGVNSLDKFELNRFLDTTSLRSGTGYVIPYVKGQESGIKGLAAIEDMETMLQLIYSYFTKPNKNVLAFKDWKTKEYKAYINPTYSLITTDFENKIGEITGDPFGKESTSGTKQFMSVAKTDFDLSYNLYHKIFGNASDFIFLISGDFEINQVLPLVQKYLGNLPDVDRSKKVLFKATEAKPISQGASYYLFPSQGNYKVENISYGTRFIENAIDSNDWREQLKVEALGEILRQKLWSLRFEKGYALYDVKAAGIYNEHLNRYEIISYLDCEPKDFIMIRKELKEIYTELKSGLFSNKELKESLARMYSFYKLQRAKEPKISSQRLYEHFRYGQPLVNPVEVEHYVQSLKVADIVEVANKYCKEENFYEFVMSDKKIDKAN</sequence>
<feature type="signal peptide" evidence="2">
    <location>
        <begin position="1"/>
        <end position="32"/>
    </location>
</feature>
<dbReference type="AlphaFoldDB" id="H2BXW5"/>
<gene>
    <name evidence="5" type="ORF">Gilli_1474</name>
</gene>
<dbReference type="Gene3D" id="3.30.830.10">
    <property type="entry name" value="Metalloenzyme, LuxS/M16 peptidase-like"/>
    <property type="match status" value="4"/>
</dbReference>
<dbReference type="OrthoDB" id="9811314at2"/>
<dbReference type="PANTHER" id="PTHR11851:SF49">
    <property type="entry name" value="MITOCHONDRIAL-PROCESSING PEPTIDASE SUBUNIT ALPHA"/>
    <property type="match status" value="1"/>
</dbReference>
<dbReference type="SUPFAM" id="SSF63411">
    <property type="entry name" value="LuxS/MPP-like metallohydrolase"/>
    <property type="match status" value="3"/>
</dbReference>
<feature type="chain" id="PRO_5003560435" evidence="2">
    <location>
        <begin position="33"/>
        <end position="977"/>
    </location>
</feature>
<dbReference type="HOGENOM" id="CLU_008156_0_0_10"/>
<dbReference type="eggNOG" id="COG0612">
    <property type="taxonomic scope" value="Bacteria"/>
</dbReference>
<organism evidence="5 6">
    <name type="scientific">Gillisia limnaea (strain DSM 15749 / LMG 21470 / R-8282)</name>
    <dbReference type="NCBI Taxonomy" id="865937"/>
    <lineage>
        <taxon>Bacteria</taxon>
        <taxon>Pseudomonadati</taxon>
        <taxon>Bacteroidota</taxon>
        <taxon>Flavobacteriia</taxon>
        <taxon>Flavobacteriales</taxon>
        <taxon>Flavobacteriaceae</taxon>
        <taxon>Gillisia</taxon>
    </lineage>
</organism>
<dbReference type="InterPro" id="IPR050361">
    <property type="entry name" value="MPP/UQCRC_Complex"/>
</dbReference>
<keyword evidence="2" id="KW-0732">Signal</keyword>
<dbReference type="InterPro" id="IPR011249">
    <property type="entry name" value="Metalloenz_LuxS/M16"/>
</dbReference>
<evidence type="ECO:0000256" key="1">
    <source>
        <dbReference type="ARBA" id="ARBA00007261"/>
    </source>
</evidence>
<dbReference type="GO" id="GO:0046872">
    <property type="term" value="F:metal ion binding"/>
    <property type="evidence" value="ECO:0007669"/>
    <property type="project" value="InterPro"/>
</dbReference>
<protein>
    <submittedName>
        <fullName evidence="5">Peptidase M16 domain protein</fullName>
    </submittedName>
</protein>
<proteinExistence type="inferred from homology"/>
<dbReference type="Proteomes" id="UP000003844">
    <property type="component" value="Unassembled WGS sequence"/>
</dbReference>
<dbReference type="EMBL" id="JH594606">
    <property type="protein sequence ID" value="EHQ02128.1"/>
    <property type="molecule type" value="Genomic_DNA"/>
</dbReference>
<reference evidence="6" key="1">
    <citation type="journal article" date="2012" name="Stand. Genomic Sci.">
        <title>Genome sequence of the Antarctic rhodopsins-containing flavobacterium Gillisia limnaea type strain (R-8282(T)).</title>
        <authorList>
            <person name="Riedel T."/>
            <person name="Held B."/>
            <person name="Nolan M."/>
            <person name="Lucas S."/>
            <person name="Lapidus A."/>
            <person name="Tice H."/>
            <person name="Del Rio T.G."/>
            <person name="Cheng J.F."/>
            <person name="Han C."/>
            <person name="Tapia R."/>
            <person name="Goodwin L.A."/>
            <person name="Pitluck S."/>
            <person name="Liolios K."/>
            <person name="Mavromatis K."/>
            <person name="Pagani I."/>
            <person name="Ivanova N."/>
            <person name="Mikhailova N."/>
            <person name="Pati A."/>
            <person name="Chen A."/>
            <person name="Palaniappan K."/>
            <person name="Land M."/>
            <person name="Rohde M."/>
            <person name="Tindall B.J."/>
            <person name="Detter J.C."/>
            <person name="Goker M."/>
            <person name="Bristow J."/>
            <person name="Eisen J.A."/>
            <person name="Markowitz V."/>
            <person name="Hugenholtz P."/>
            <person name="Kyrpides N.C."/>
            <person name="Klenk H.P."/>
            <person name="Woyke T."/>
        </authorList>
    </citation>
    <scope>NUCLEOTIDE SEQUENCE [LARGE SCALE GENOMIC DNA]</scope>
    <source>
        <strain evidence="6">DSM 15749 / LMG 21470 / R-8282</strain>
    </source>
</reference>
<keyword evidence="6" id="KW-1185">Reference proteome</keyword>
<evidence type="ECO:0000256" key="2">
    <source>
        <dbReference type="SAM" id="SignalP"/>
    </source>
</evidence>